<dbReference type="InterPro" id="IPR000904">
    <property type="entry name" value="Sec7_dom"/>
</dbReference>
<dbReference type="SUPFAM" id="SSF48371">
    <property type="entry name" value="ARM repeat"/>
    <property type="match status" value="1"/>
</dbReference>
<feature type="region of interest" description="Disordered" evidence="1">
    <location>
        <begin position="648"/>
        <end position="682"/>
    </location>
</feature>
<feature type="compositionally biased region" description="Polar residues" evidence="1">
    <location>
        <begin position="1961"/>
        <end position="1980"/>
    </location>
</feature>
<dbReference type="OrthoDB" id="10258608at2759"/>
<dbReference type="SMART" id="SM00222">
    <property type="entry name" value="Sec7"/>
    <property type="match status" value="1"/>
</dbReference>
<dbReference type="GO" id="GO:0005737">
    <property type="term" value="C:cytoplasm"/>
    <property type="evidence" value="ECO:0007669"/>
    <property type="project" value="UniProtKB-ARBA"/>
</dbReference>
<feature type="compositionally biased region" description="Polar residues" evidence="1">
    <location>
        <begin position="1660"/>
        <end position="1677"/>
    </location>
</feature>
<dbReference type="Gene3D" id="1.10.220.20">
    <property type="match status" value="1"/>
</dbReference>
<dbReference type="PANTHER" id="PTHR10663">
    <property type="entry name" value="GUANYL-NUCLEOTIDE EXCHANGE FACTOR"/>
    <property type="match status" value="1"/>
</dbReference>
<keyword evidence="4" id="KW-1185">Reference proteome</keyword>
<dbReference type="Gene3D" id="1.10.1000.11">
    <property type="entry name" value="Arf Nucleotide-binding Site Opener,domain 2"/>
    <property type="match status" value="1"/>
</dbReference>
<proteinExistence type="predicted"/>
<sequence length="2038" mass="225195">MPINTTVVTHEVYRMLDLLSRQSQWKHVTVEHSFGKLGVQLGMSSFGPAAEATQSPVNRIDPKEPDTSTPLPVDLAHFPILGLVEGEGGPSGTLAPLWAAYASLCDTTSMNGHPPHLHQVLQCSTVVSFDTPAGQSALLTAFYTLQEFLHQDPDSLCAYPIAVVFPFVAVVRAHTTAPLCLAALECLQRLVHGSGLRPVPLTNDSWQRITTTRGSRLSWSTLPPTSLPAVVIYQATLGMLGSAAAQCRFVSQDTTIDELVLVQILELMDAVYTSDGGFLLTDDNVCEMLETIVSLSCQMRLRPGLRTLAESILSRWIRTLFSPSVLSSMDANSFSQVATSSEGALDRTVRPRRVSLHDSVTALGIQMSPQTSSLPLPGEPPLYDTGKTSAFSLDLVRYLTESVHGPASAQELVRVLVILLNPHDLQYTDSIRRVSLRTLQLALETAGSTLEHHTNFYELVTEDLLKHLFQILEGNSLGLLPDALRLTVDVWVSYRRVAPGHFQSFVLLLLGRLFLPPLQVDQGPPTMFPVHHDLVDVLFPEPSMAQLFTDSPEVIPYFPYHLTDYHATPSLLKRLRPLPTPQHRALFIRHLDGLLDLQRNPTLMAELWLQYDTTVGAPNLWELVLAFTCRHALPLLGADLLAAANRQRTSGPTVSSTDTKSPSGDQGSHASPSASSSSFASPSTYLSVTSDRPGKFSHFPFELPIEAAPLPLVQAFQTPTGIDQWQSVFHEENILALERLLLMLRGMLRRGQCDYPGTPDDDWHSLLDTIADGKHPIMGANGDTPLSLASLVPVLKCRSKKERLWYAVSLFNRDPKVGVHFLLAMDLIPPSSPAGAEEAVEEGKNSVTPAQLDSPQVQALVRFLRSAPGLDKVLLGDFLSRPKHLSILQAYIQSFDFYGLRLDEALRLLLTQFRIPGESQQIERVVETFSHRYYETQTHGQEGESSAGEVASADAAFVLAYAVIMLNTDQHSPQVKTRMKLADFCRNLRGVNNQADFSPEYLEAVFNAIRDQEIVIAEEHDRPDYFDEIWRGWHRSPAGREPMSESPQFNLVDALLFRLMYRSLLMNFSQVLLRCTDDKVLQLAMTGLFLCSELATLYQVPSCLEDLVGHLCTMSGILEEVVQRDLANPQVVQVKTPGDAISEGENKMDHSESATNISTHLVALTDLSLQLGRDYRGQIALILLAGLVRTAPGTVHSNWPLVWQIVQSLVSADLVDSGVLDQLSSLGPSTESGSSVSPMDTLGGIPDHLSQNSNDPLPEELQLEQLPLTASSLEPLGYFPDPTVQLAFQDGDYSAGYRRYRSHQTSSSTISVTPNDTSIFSTLSSIFLPLYNDAGTTSHPDGVQSAEPASIAPATDQLLRKQRVSQLQRFPLGGSGKGHMVRGASNEAITLRWDAPVDLLVHLTKSAKTAVGACKWGDLFRKLGAETGEAHLVEILSTLIPYLPHVASATEPSSGTPRWVYQRGQAFLYEQWLRLVRQRLSRVTSPALSQKLLAPLEHTLHFARQFPIFMVQRTLDVMWDVITRPDTLPDIAQAVFDRLSRLVRALHESSDPRHSLLHHPSMSISLVNGLCALWQTVTNDEDFPHEISRRFIDPPDNSGQFPLLEMILTQAVRCPESRIAAWQLVHAWLNRCLTQGYPIRTGLGVAQIAVRFIPDNTAHPNSSSTTVSHINSETGNPADSLEDPMSLQVTTQVLELLGRFFSITPSLAKQEGWDALTTWTRVDRPLLTMLLWPCINPQRSIRQLAITRFQQALTLTHPSGRGITSDGDQPTVSRETVWTVWSEVFDNLLFPVLKHFLRPAVMMEFDAQSYEETCFRLVSLVSSFFLRHLHGPVLTLLDVVNPEQDGEKVTATERDDSLSPFSRVWLTWLELWVACLNRMDEWGLGKEVIIENLKNMLRILSSLGAFDRHSASEVGTNDHSSSGVQRMERNALWQATWQKLGWALPDLQQELFPNPVPASSAEGTPLTNEDTNVRTDSGQLGVSPEENNAPEMVDVVAKSPLPTAESPSPAKPSPTKAMPLNIIISTPKVVTDPPSSSQ</sequence>
<feature type="compositionally biased region" description="Low complexity" evidence="1">
    <location>
        <begin position="2002"/>
        <end position="2019"/>
    </location>
</feature>
<dbReference type="GO" id="GO:0012505">
    <property type="term" value="C:endomembrane system"/>
    <property type="evidence" value="ECO:0007669"/>
    <property type="project" value="UniProtKB-ARBA"/>
</dbReference>
<feature type="compositionally biased region" description="Low complexity" evidence="1">
    <location>
        <begin position="668"/>
        <end position="682"/>
    </location>
</feature>
<dbReference type="GO" id="GO:0005085">
    <property type="term" value="F:guanyl-nucleotide exchange factor activity"/>
    <property type="evidence" value="ECO:0007669"/>
    <property type="project" value="InterPro"/>
</dbReference>
<evidence type="ECO:0000256" key="1">
    <source>
        <dbReference type="SAM" id="MobiDB-lite"/>
    </source>
</evidence>
<evidence type="ECO:0000313" key="3">
    <source>
        <dbReference type="EMBL" id="KAJ1968164.1"/>
    </source>
</evidence>
<feature type="region of interest" description="Disordered" evidence="1">
    <location>
        <begin position="1225"/>
        <end position="1255"/>
    </location>
</feature>
<gene>
    <name evidence="3" type="primary">GEA2</name>
    <name evidence="3" type="ORF">IWQ62_001409</name>
</gene>
<feature type="domain" description="SEC7" evidence="2">
    <location>
        <begin position="793"/>
        <end position="1012"/>
    </location>
</feature>
<dbReference type="Pfam" id="PF01369">
    <property type="entry name" value="Sec7"/>
    <property type="match status" value="1"/>
</dbReference>
<feature type="region of interest" description="Disordered" evidence="1">
    <location>
        <begin position="1660"/>
        <end position="1683"/>
    </location>
</feature>
<evidence type="ECO:0000313" key="4">
    <source>
        <dbReference type="Proteomes" id="UP001150925"/>
    </source>
</evidence>
<feature type="region of interest" description="Disordered" evidence="1">
    <location>
        <begin position="1953"/>
        <end position="2038"/>
    </location>
</feature>
<feature type="compositionally biased region" description="Polar residues" evidence="1">
    <location>
        <begin position="648"/>
        <end position="666"/>
    </location>
</feature>
<dbReference type="PROSITE" id="PS50190">
    <property type="entry name" value="SEC7"/>
    <property type="match status" value="1"/>
</dbReference>
<comment type="caution">
    <text evidence="3">The sequence shown here is derived from an EMBL/GenBank/DDBJ whole genome shotgun (WGS) entry which is preliminary data.</text>
</comment>
<dbReference type="PANTHER" id="PTHR10663:SF388">
    <property type="entry name" value="GOLGI-SPECIFIC BREFELDIN A-RESISTANCE GUANINE NUCLEOTIDE EXCHANGE FACTOR 1"/>
    <property type="match status" value="1"/>
</dbReference>
<evidence type="ECO:0000259" key="2">
    <source>
        <dbReference type="PROSITE" id="PS50190"/>
    </source>
</evidence>
<dbReference type="InterPro" id="IPR023394">
    <property type="entry name" value="Sec7_C_sf"/>
</dbReference>
<protein>
    <submittedName>
        <fullName evidence="3">GDP/GTP exchange factor for ARF</fullName>
    </submittedName>
</protein>
<organism evidence="3 4">
    <name type="scientific">Dispira parvispora</name>
    <dbReference type="NCBI Taxonomy" id="1520584"/>
    <lineage>
        <taxon>Eukaryota</taxon>
        <taxon>Fungi</taxon>
        <taxon>Fungi incertae sedis</taxon>
        <taxon>Zoopagomycota</taxon>
        <taxon>Kickxellomycotina</taxon>
        <taxon>Dimargaritomycetes</taxon>
        <taxon>Dimargaritales</taxon>
        <taxon>Dimargaritaceae</taxon>
        <taxon>Dispira</taxon>
    </lineage>
</organism>
<dbReference type="InterPro" id="IPR035999">
    <property type="entry name" value="Sec7_dom_sf"/>
</dbReference>
<accession>A0A9W8AYF1</accession>
<dbReference type="GO" id="GO:0032012">
    <property type="term" value="P:regulation of ARF protein signal transduction"/>
    <property type="evidence" value="ECO:0007669"/>
    <property type="project" value="InterPro"/>
</dbReference>
<name>A0A9W8AYF1_9FUNG</name>
<dbReference type="CDD" id="cd00171">
    <property type="entry name" value="Sec7"/>
    <property type="match status" value="1"/>
</dbReference>
<dbReference type="InterPro" id="IPR016024">
    <property type="entry name" value="ARM-type_fold"/>
</dbReference>
<reference evidence="3" key="1">
    <citation type="submission" date="2022-07" db="EMBL/GenBank/DDBJ databases">
        <title>Phylogenomic reconstructions and comparative analyses of Kickxellomycotina fungi.</title>
        <authorList>
            <person name="Reynolds N.K."/>
            <person name="Stajich J.E."/>
            <person name="Barry K."/>
            <person name="Grigoriev I.V."/>
            <person name="Crous P."/>
            <person name="Smith M.E."/>
        </authorList>
    </citation>
    <scope>NUCLEOTIDE SEQUENCE</scope>
    <source>
        <strain evidence="3">RSA 1196</strain>
    </source>
</reference>
<dbReference type="Proteomes" id="UP001150925">
    <property type="component" value="Unassembled WGS sequence"/>
</dbReference>
<dbReference type="GO" id="GO:0016192">
    <property type="term" value="P:vesicle-mediated transport"/>
    <property type="evidence" value="ECO:0007669"/>
    <property type="project" value="UniProtKB-ARBA"/>
</dbReference>
<feature type="compositionally biased region" description="Low complexity" evidence="1">
    <location>
        <begin position="1225"/>
        <end position="1238"/>
    </location>
</feature>
<dbReference type="EMBL" id="JANBPY010000222">
    <property type="protein sequence ID" value="KAJ1968164.1"/>
    <property type="molecule type" value="Genomic_DNA"/>
</dbReference>
<dbReference type="SUPFAM" id="SSF48425">
    <property type="entry name" value="Sec7 domain"/>
    <property type="match status" value="1"/>
</dbReference>